<evidence type="ECO:0000259" key="5">
    <source>
        <dbReference type="SMART" id="SM00848"/>
    </source>
</evidence>
<organism evidence="6 7">
    <name type="scientific">Euplotes crassus</name>
    <dbReference type="NCBI Taxonomy" id="5936"/>
    <lineage>
        <taxon>Eukaryota</taxon>
        <taxon>Sar</taxon>
        <taxon>Alveolata</taxon>
        <taxon>Ciliophora</taxon>
        <taxon>Intramacronucleata</taxon>
        <taxon>Spirotrichea</taxon>
        <taxon>Hypotrichia</taxon>
        <taxon>Euplotida</taxon>
        <taxon>Euplotidae</taxon>
        <taxon>Moneuplotes</taxon>
    </lineage>
</organism>
<dbReference type="InterPro" id="IPR000169">
    <property type="entry name" value="Pept_cys_AS"/>
</dbReference>
<dbReference type="CDD" id="cd02248">
    <property type="entry name" value="Peptidase_C1A"/>
    <property type="match status" value="1"/>
</dbReference>
<keyword evidence="3" id="KW-1015">Disulfide bond</keyword>
<proteinExistence type="inferred from homology"/>
<dbReference type="Gene3D" id="3.90.70.10">
    <property type="entry name" value="Cysteine proteinases"/>
    <property type="match status" value="1"/>
</dbReference>
<protein>
    <recommendedName>
        <fullName evidence="8">Papain family cysteine protease</fullName>
    </recommendedName>
</protein>
<comment type="similarity">
    <text evidence="1">Belongs to the peptidase C1 family.</text>
</comment>
<evidence type="ECO:0000313" key="7">
    <source>
        <dbReference type="Proteomes" id="UP001295684"/>
    </source>
</evidence>
<evidence type="ECO:0000313" key="6">
    <source>
        <dbReference type="EMBL" id="CAI2374480.1"/>
    </source>
</evidence>
<feature type="domain" description="Peptidase C1A papain C-terminal" evidence="4">
    <location>
        <begin position="112"/>
        <end position="320"/>
    </location>
</feature>
<dbReference type="PANTHER" id="PTHR12411">
    <property type="entry name" value="CYSTEINE PROTEASE FAMILY C1-RELATED"/>
    <property type="match status" value="1"/>
</dbReference>
<name>A0AAD2CYK1_EUPCR</name>
<dbReference type="SUPFAM" id="SSF54001">
    <property type="entry name" value="Cysteine proteinases"/>
    <property type="match status" value="1"/>
</dbReference>
<dbReference type="InterPro" id="IPR013201">
    <property type="entry name" value="Prot_inhib_I29"/>
</dbReference>
<dbReference type="SMART" id="SM00645">
    <property type="entry name" value="Pept_C1"/>
    <property type="match status" value="1"/>
</dbReference>
<sequence>MKALIALTIVGLASVAYFGLYTEENSALQAEFQSFIQNYKANYANSAEFEFRMKAFEKNLETIAQMNEENPLATFGVNQFADRTEEEMQAMLTKRGFGDHEGCDDISPSADLVDVDWRDLMGTPKNQGSCGSCWAFATTAVTEGRYALFQGQKQVTTRFSEQSLVDCDTRYNAGCNGGEEYLAFQYWEQNDVVLESDYPYKGRDGTCQEAHATGIRVKTCTNLNANNKEIVSELQNGPVDIGVDASRWSFYRKGVMTSCPGRGNNHAVTLVAYTAPQSANEVATVTIRNSWGEDWGEKGHIRLPFDSDNCGWQDDVHSIYFE</sequence>
<dbReference type="PROSITE" id="PS00139">
    <property type="entry name" value="THIOL_PROTEASE_CYS"/>
    <property type="match status" value="1"/>
</dbReference>
<dbReference type="InterPro" id="IPR013128">
    <property type="entry name" value="Peptidase_C1A"/>
</dbReference>
<evidence type="ECO:0000256" key="3">
    <source>
        <dbReference type="ARBA" id="ARBA00023157"/>
    </source>
</evidence>
<dbReference type="SMART" id="SM00848">
    <property type="entry name" value="Inhibitor_I29"/>
    <property type="match status" value="1"/>
</dbReference>
<reference evidence="6" key="1">
    <citation type="submission" date="2023-07" db="EMBL/GenBank/DDBJ databases">
        <authorList>
            <consortium name="AG Swart"/>
            <person name="Singh M."/>
            <person name="Singh A."/>
            <person name="Seah K."/>
            <person name="Emmerich C."/>
        </authorList>
    </citation>
    <scope>NUCLEOTIDE SEQUENCE</scope>
    <source>
        <strain evidence="6">DP1</strain>
    </source>
</reference>
<evidence type="ECO:0000259" key="4">
    <source>
        <dbReference type="SMART" id="SM00645"/>
    </source>
</evidence>
<evidence type="ECO:0000256" key="2">
    <source>
        <dbReference type="ARBA" id="ARBA00023145"/>
    </source>
</evidence>
<dbReference type="Pfam" id="PF00112">
    <property type="entry name" value="Peptidase_C1"/>
    <property type="match status" value="1"/>
</dbReference>
<accession>A0AAD2CYK1</accession>
<feature type="domain" description="Cathepsin propeptide inhibitor" evidence="5">
    <location>
        <begin position="32"/>
        <end position="88"/>
    </location>
</feature>
<dbReference type="Pfam" id="PF08246">
    <property type="entry name" value="Inhibitor_I29"/>
    <property type="match status" value="1"/>
</dbReference>
<keyword evidence="7" id="KW-1185">Reference proteome</keyword>
<dbReference type="GO" id="GO:0006508">
    <property type="term" value="P:proteolysis"/>
    <property type="evidence" value="ECO:0007669"/>
    <property type="project" value="InterPro"/>
</dbReference>
<dbReference type="Proteomes" id="UP001295684">
    <property type="component" value="Unassembled WGS sequence"/>
</dbReference>
<evidence type="ECO:0000256" key="1">
    <source>
        <dbReference type="ARBA" id="ARBA00008455"/>
    </source>
</evidence>
<dbReference type="InterPro" id="IPR039417">
    <property type="entry name" value="Peptidase_C1A_papain-like"/>
</dbReference>
<dbReference type="InterPro" id="IPR038765">
    <property type="entry name" value="Papain-like_cys_pep_sf"/>
</dbReference>
<dbReference type="AlphaFoldDB" id="A0AAD2CYK1"/>
<gene>
    <name evidence="6" type="ORF">ECRASSUSDP1_LOCUS15833</name>
</gene>
<comment type="caution">
    <text evidence="6">The sequence shown here is derived from an EMBL/GenBank/DDBJ whole genome shotgun (WGS) entry which is preliminary data.</text>
</comment>
<keyword evidence="2" id="KW-0865">Zymogen</keyword>
<dbReference type="EMBL" id="CAMPGE010015886">
    <property type="protein sequence ID" value="CAI2374480.1"/>
    <property type="molecule type" value="Genomic_DNA"/>
</dbReference>
<dbReference type="GO" id="GO:0008234">
    <property type="term" value="F:cysteine-type peptidase activity"/>
    <property type="evidence" value="ECO:0007669"/>
    <property type="project" value="InterPro"/>
</dbReference>
<dbReference type="InterPro" id="IPR000668">
    <property type="entry name" value="Peptidase_C1A_C"/>
</dbReference>
<evidence type="ECO:0008006" key="8">
    <source>
        <dbReference type="Google" id="ProtNLM"/>
    </source>
</evidence>